<keyword evidence="3" id="KW-1185">Reference proteome</keyword>
<proteinExistence type="predicted"/>
<keyword evidence="1" id="KW-0812">Transmembrane</keyword>
<organism evidence="2 3">
    <name type="scientific">Vespula squamosa</name>
    <name type="common">Southern yellow jacket</name>
    <name type="synonym">Wasp</name>
    <dbReference type="NCBI Taxonomy" id="30214"/>
    <lineage>
        <taxon>Eukaryota</taxon>
        <taxon>Metazoa</taxon>
        <taxon>Ecdysozoa</taxon>
        <taxon>Arthropoda</taxon>
        <taxon>Hexapoda</taxon>
        <taxon>Insecta</taxon>
        <taxon>Pterygota</taxon>
        <taxon>Neoptera</taxon>
        <taxon>Endopterygota</taxon>
        <taxon>Hymenoptera</taxon>
        <taxon>Apocrita</taxon>
        <taxon>Aculeata</taxon>
        <taxon>Vespoidea</taxon>
        <taxon>Vespidae</taxon>
        <taxon>Vespinae</taxon>
        <taxon>Vespula</taxon>
    </lineage>
</organism>
<feature type="transmembrane region" description="Helical" evidence="1">
    <location>
        <begin position="61"/>
        <end position="79"/>
    </location>
</feature>
<comment type="caution">
    <text evidence="2">The sequence shown here is derived from an EMBL/GenBank/DDBJ whole genome shotgun (WGS) entry which is preliminary data.</text>
</comment>
<keyword evidence="1" id="KW-1133">Transmembrane helix</keyword>
<evidence type="ECO:0000313" key="2">
    <source>
        <dbReference type="EMBL" id="KAL2713454.1"/>
    </source>
</evidence>
<feature type="transmembrane region" description="Helical" evidence="1">
    <location>
        <begin position="38"/>
        <end position="55"/>
    </location>
</feature>
<dbReference type="AlphaFoldDB" id="A0ABD1ZYK7"/>
<dbReference type="Proteomes" id="UP001607302">
    <property type="component" value="Unassembled WGS sequence"/>
</dbReference>
<accession>A0ABD1ZYK7</accession>
<keyword evidence="1" id="KW-0472">Membrane</keyword>
<sequence>MLILQGINKGSNRYSRAEDRSRIRVSASLKMMKKLVCFFYRRILIVVEILLLLVYKDVEFAHFLSTLIYAIIVSLDSRLQQLGRMTEFNFHSGLEINVSEYLQSFSKF</sequence>
<name>A0ABD1ZYK7_VESSQ</name>
<reference evidence="2 3" key="1">
    <citation type="journal article" date="2024" name="Ann. Entomol. Soc. Am.">
        <title>Genomic analyses of the southern and eastern yellowjacket wasps (Hymenoptera: Vespidae) reveal evolutionary signatures of social life.</title>
        <authorList>
            <person name="Catto M.A."/>
            <person name="Caine P.B."/>
            <person name="Orr S.E."/>
            <person name="Hunt B.G."/>
            <person name="Goodisman M.A.D."/>
        </authorList>
    </citation>
    <scope>NUCLEOTIDE SEQUENCE [LARGE SCALE GENOMIC DNA]</scope>
    <source>
        <strain evidence="2">233</strain>
        <tissue evidence="2">Head and thorax</tissue>
    </source>
</reference>
<gene>
    <name evidence="2" type="ORF">V1478_017152</name>
</gene>
<dbReference type="EMBL" id="JAUDFV010000158">
    <property type="protein sequence ID" value="KAL2713454.1"/>
    <property type="molecule type" value="Genomic_DNA"/>
</dbReference>
<evidence type="ECO:0000313" key="3">
    <source>
        <dbReference type="Proteomes" id="UP001607302"/>
    </source>
</evidence>
<evidence type="ECO:0000256" key="1">
    <source>
        <dbReference type="SAM" id="Phobius"/>
    </source>
</evidence>
<protein>
    <submittedName>
        <fullName evidence="2">Uncharacterized protein</fullName>
    </submittedName>
</protein>